<evidence type="ECO:0000313" key="3">
    <source>
        <dbReference type="Proteomes" id="UP000001744"/>
    </source>
</evidence>
<dbReference type="OMA" id="KYRELMH"/>
<feature type="compositionally biased region" description="Basic residues" evidence="1">
    <location>
        <begin position="1"/>
        <end position="10"/>
    </location>
</feature>
<accession>B6K466</accession>
<proteinExistence type="predicted"/>
<feature type="region of interest" description="Disordered" evidence="1">
    <location>
        <begin position="104"/>
        <end position="198"/>
    </location>
</feature>
<feature type="compositionally biased region" description="Basic and acidic residues" evidence="1">
    <location>
        <begin position="11"/>
        <end position="20"/>
    </location>
</feature>
<sequence>MAHKRKKRSEKLKDRKKLGEDNAPVVNGDEDDCPKAFKHLLKQREIYEAKRLERKIAKTEKKKPIIKRLPGEKMSEFSQRVNRAIPVSFKSGPVKVDEFTDKKTAKKIKRKQEKREAELDEKEMELEDTNWEAETTGQYIPIESHRKRKGSPDPWESLNKQRPAFNERVDAPPVLPSLKKTSIIHSIPKKDKQGNTESLARRKALGEERQALIERYRAMMQARRS</sequence>
<organism evidence="2 3">
    <name type="scientific">Schizosaccharomyces japonicus (strain yFS275 / FY16936)</name>
    <name type="common">Fission yeast</name>
    <dbReference type="NCBI Taxonomy" id="402676"/>
    <lineage>
        <taxon>Eukaryota</taxon>
        <taxon>Fungi</taxon>
        <taxon>Dikarya</taxon>
        <taxon>Ascomycota</taxon>
        <taxon>Taphrinomycotina</taxon>
        <taxon>Schizosaccharomycetes</taxon>
        <taxon>Schizosaccharomycetales</taxon>
        <taxon>Schizosaccharomycetaceae</taxon>
        <taxon>Schizosaccharomyces</taxon>
    </lineage>
</organism>
<dbReference type="eggNOG" id="ENOG502S9IJ">
    <property type="taxonomic scope" value="Eukaryota"/>
</dbReference>
<dbReference type="PANTHER" id="PTHR40644">
    <property type="entry name" value="UPF0653 PROTEIN C607.02C"/>
    <property type="match status" value="1"/>
</dbReference>
<dbReference type="RefSeq" id="XP_002174566.1">
    <property type="nucleotide sequence ID" value="XM_002174530.2"/>
</dbReference>
<dbReference type="OrthoDB" id="5876637at2759"/>
<evidence type="ECO:0000256" key="1">
    <source>
        <dbReference type="SAM" id="MobiDB-lite"/>
    </source>
</evidence>
<dbReference type="Proteomes" id="UP000001744">
    <property type="component" value="Unassembled WGS sequence"/>
</dbReference>
<gene>
    <name evidence="2" type="ORF">SJAG_03419</name>
</gene>
<dbReference type="EMBL" id="KE651167">
    <property type="protein sequence ID" value="EEB08273.1"/>
    <property type="molecule type" value="Genomic_DNA"/>
</dbReference>
<dbReference type="VEuPathDB" id="FungiDB:SJAG_03419"/>
<dbReference type="STRING" id="402676.B6K466"/>
<dbReference type="GeneID" id="7050151"/>
<keyword evidence="3" id="KW-1185">Reference proteome</keyword>
<feature type="region of interest" description="Disordered" evidence="1">
    <location>
        <begin position="1"/>
        <end position="32"/>
    </location>
</feature>
<reference evidence="2 3" key="1">
    <citation type="journal article" date="2011" name="Science">
        <title>Comparative functional genomics of the fission yeasts.</title>
        <authorList>
            <person name="Rhind N."/>
            <person name="Chen Z."/>
            <person name="Yassour M."/>
            <person name="Thompson D.A."/>
            <person name="Haas B.J."/>
            <person name="Habib N."/>
            <person name="Wapinski I."/>
            <person name="Roy S."/>
            <person name="Lin M.F."/>
            <person name="Heiman D.I."/>
            <person name="Young S.K."/>
            <person name="Furuya K."/>
            <person name="Guo Y."/>
            <person name="Pidoux A."/>
            <person name="Chen H.M."/>
            <person name="Robbertse B."/>
            <person name="Goldberg J.M."/>
            <person name="Aoki K."/>
            <person name="Bayne E.H."/>
            <person name="Berlin A.M."/>
            <person name="Desjardins C.A."/>
            <person name="Dobbs E."/>
            <person name="Dukaj L."/>
            <person name="Fan L."/>
            <person name="FitzGerald M.G."/>
            <person name="French C."/>
            <person name="Gujja S."/>
            <person name="Hansen K."/>
            <person name="Keifenheim D."/>
            <person name="Levin J.Z."/>
            <person name="Mosher R.A."/>
            <person name="Mueller C.A."/>
            <person name="Pfiffner J."/>
            <person name="Priest M."/>
            <person name="Russ C."/>
            <person name="Smialowska A."/>
            <person name="Swoboda P."/>
            <person name="Sykes S.M."/>
            <person name="Vaughn M."/>
            <person name="Vengrova S."/>
            <person name="Yoder R."/>
            <person name="Zeng Q."/>
            <person name="Allshire R."/>
            <person name="Baulcombe D."/>
            <person name="Birren B.W."/>
            <person name="Brown W."/>
            <person name="Ekwall K."/>
            <person name="Kellis M."/>
            <person name="Leatherwood J."/>
            <person name="Levin H."/>
            <person name="Margalit H."/>
            <person name="Martienssen R."/>
            <person name="Nieduszynski C.A."/>
            <person name="Spatafora J.W."/>
            <person name="Friedman N."/>
            <person name="Dalgaard J.Z."/>
            <person name="Baumann P."/>
            <person name="Niki H."/>
            <person name="Regev A."/>
            <person name="Nusbaum C."/>
        </authorList>
    </citation>
    <scope>NUCLEOTIDE SEQUENCE [LARGE SCALE GENOMIC DNA]</scope>
    <source>
        <strain evidence="3">yFS275 / FY16936</strain>
    </source>
</reference>
<dbReference type="AlphaFoldDB" id="B6K466"/>
<evidence type="ECO:0000313" key="2">
    <source>
        <dbReference type="EMBL" id="EEB08273.1"/>
    </source>
</evidence>
<name>B6K466_SCHJY</name>
<dbReference type="JaponicusDB" id="SJAG_03419"/>
<feature type="compositionally biased region" description="Acidic residues" evidence="1">
    <location>
        <begin position="118"/>
        <end position="131"/>
    </location>
</feature>
<protein>
    <submittedName>
        <fullName evidence="2">Fungal protein</fullName>
    </submittedName>
</protein>
<dbReference type="PANTHER" id="PTHR40644:SF1">
    <property type="entry name" value="UPF0653 PROTEIN C607.02C"/>
    <property type="match status" value="1"/>
</dbReference>
<dbReference type="HOGENOM" id="CLU_1195469_0_0_1"/>